<proteinExistence type="inferred from homology"/>
<dbReference type="FunCoup" id="A0A3N0VKT0">
    <property type="interactions" value="24"/>
</dbReference>
<evidence type="ECO:0000256" key="1">
    <source>
        <dbReference type="ARBA" id="ARBA00022448"/>
    </source>
</evidence>
<keyword evidence="5" id="KW-0408">Iron</keyword>
<dbReference type="EMBL" id="RJVO01000001">
    <property type="protein sequence ID" value="ROH93373.1"/>
    <property type="molecule type" value="Genomic_DNA"/>
</dbReference>
<dbReference type="GO" id="GO:0046872">
    <property type="term" value="F:metal ion binding"/>
    <property type="evidence" value="ECO:0007669"/>
    <property type="project" value="UniProtKB-KW"/>
</dbReference>
<dbReference type="Proteomes" id="UP000282106">
    <property type="component" value="Unassembled WGS sequence"/>
</dbReference>
<sequence>MYVCVCKAVSHKHIHRAVNEGAVSLRDLKNLTGLGTCCGKCVPDARRTLTEATARRAAAEQPLFSAPGLIAA</sequence>
<evidence type="ECO:0000259" key="10">
    <source>
        <dbReference type="Pfam" id="PF04324"/>
    </source>
</evidence>
<reference evidence="11 12" key="1">
    <citation type="submission" date="2018-10" db="EMBL/GenBank/DDBJ databases">
        <authorList>
            <person name="Chen W.-M."/>
        </authorList>
    </citation>
    <scope>NUCLEOTIDE SEQUENCE [LARGE SCALE GENOMIC DNA]</scope>
    <source>
        <strain evidence="11 12">THS-13</strain>
    </source>
</reference>
<comment type="caution">
    <text evidence="11">The sequence shown here is derived from an EMBL/GenBank/DDBJ whole genome shotgun (WGS) entry which is preliminary data.</text>
</comment>
<evidence type="ECO:0000256" key="9">
    <source>
        <dbReference type="ARBA" id="ARBA00046332"/>
    </source>
</evidence>
<dbReference type="InterPro" id="IPR041854">
    <property type="entry name" value="BFD-like_2Fe2S-bd_dom_sf"/>
</dbReference>
<evidence type="ECO:0000256" key="4">
    <source>
        <dbReference type="ARBA" id="ARBA00022982"/>
    </source>
</evidence>
<evidence type="ECO:0000313" key="11">
    <source>
        <dbReference type="EMBL" id="ROH93373.1"/>
    </source>
</evidence>
<keyword evidence="3" id="KW-0479">Metal-binding</keyword>
<dbReference type="RefSeq" id="WP_123210228.1">
    <property type="nucleotide sequence ID" value="NZ_RJVO01000001.1"/>
</dbReference>
<dbReference type="InterPro" id="IPR052371">
    <property type="entry name" value="BFD-associated_ferredoxin"/>
</dbReference>
<gene>
    <name evidence="11" type="ORF">ED208_02320</name>
</gene>
<evidence type="ECO:0000256" key="6">
    <source>
        <dbReference type="ARBA" id="ARBA00023014"/>
    </source>
</evidence>
<evidence type="ECO:0000256" key="7">
    <source>
        <dbReference type="ARBA" id="ARBA00034078"/>
    </source>
</evidence>
<dbReference type="PANTHER" id="PTHR37424">
    <property type="entry name" value="BACTERIOFERRITIN-ASSOCIATED FERREDOXIN"/>
    <property type="match status" value="1"/>
</dbReference>
<evidence type="ECO:0000256" key="8">
    <source>
        <dbReference type="ARBA" id="ARBA00039386"/>
    </source>
</evidence>
<dbReference type="Pfam" id="PF04324">
    <property type="entry name" value="Fer2_BFD"/>
    <property type="match status" value="1"/>
</dbReference>
<keyword evidence="6" id="KW-0411">Iron-sulfur</keyword>
<dbReference type="Gene3D" id="1.10.10.1100">
    <property type="entry name" value="BFD-like [2Fe-2S]-binding domain"/>
    <property type="match status" value="1"/>
</dbReference>
<comment type="cofactor">
    <cofactor evidence="7">
        <name>[2Fe-2S] cluster</name>
        <dbReference type="ChEBI" id="CHEBI:190135"/>
    </cofactor>
</comment>
<comment type="similarity">
    <text evidence="9">Belongs to the Bfd family.</text>
</comment>
<feature type="domain" description="BFD-like [2Fe-2S]-binding" evidence="10">
    <location>
        <begin position="2"/>
        <end position="50"/>
    </location>
</feature>
<dbReference type="InParanoid" id="A0A3N0VKT0"/>
<dbReference type="PANTHER" id="PTHR37424:SF1">
    <property type="entry name" value="BACTERIOFERRITIN-ASSOCIATED FERREDOXIN"/>
    <property type="match status" value="1"/>
</dbReference>
<dbReference type="InterPro" id="IPR007419">
    <property type="entry name" value="BFD-like_2Fe2S-bd_dom"/>
</dbReference>
<dbReference type="AlphaFoldDB" id="A0A3N0VKT0"/>
<keyword evidence="12" id="KW-1185">Reference proteome</keyword>
<evidence type="ECO:0000256" key="3">
    <source>
        <dbReference type="ARBA" id="ARBA00022723"/>
    </source>
</evidence>
<accession>A0A3N0VKT0</accession>
<dbReference type="GO" id="GO:0051537">
    <property type="term" value="F:2 iron, 2 sulfur cluster binding"/>
    <property type="evidence" value="ECO:0007669"/>
    <property type="project" value="UniProtKB-KW"/>
</dbReference>
<protein>
    <recommendedName>
        <fullName evidence="8">Bacterioferritin-associated ferredoxin</fullName>
    </recommendedName>
</protein>
<name>A0A3N0VKT0_9GAMM</name>
<keyword evidence="2" id="KW-0001">2Fe-2S</keyword>
<organism evidence="11 12">
    <name type="scientific">Stagnimonas aquatica</name>
    <dbReference type="NCBI Taxonomy" id="2689987"/>
    <lineage>
        <taxon>Bacteria</taxon>
        <taxon>Pseudomonadati</taxon>
        <taxon>Pseudomonadota</taxon>
        <taxon>Gammaproteobacteria</taxon>
        <taxon>Nevskiales</taxon>
        <taxon>Nevskiaceae</taxon>
        <taxon>Stagnimonas</taxon>
    </lineage>
</organism>
<evidence type="ECO:0000256" key="2">
    <source>
        <dbReference type="ARBA" id="ARBA00022714"/>
    </source>
</evidence>
<evidence type="ECO:0000256" key="5">
    <source>
        <dbReference type="ARBA" id="ARBA00023004"/>
    </source>
</evidence>
<evidence type="ECO:0000313" key="12">
    <source>
        <dbReference type="Proteomes" id="UP000282106"/>
    </source>
</evidence>
<keyword evidence="4" id="KW-0249">Electron transport</keyword>
<keyword evidence="1" id="KW-0813">Transport</keyword>